<dbReference type="Proteomes" id="UP000549250">
    <property type="component" value="Unassembled WGS sequence"/>
</dbReference>
<name>A0A839T7A3_AZOMA</name>
<accession>A0A839T7A3</accession>
<proteinExistence type="predicted"/>
<reference evidence="1 2" key="1">
    <citation type="submission" date="2020-08" db="EMBL/GenBank/DDBJ databases">
        <title>Genomic Encyclopedia of Type Strains, Phase III (KMG-III): the genomes of soil and plant-associated and newly described type strains.</title>
        <authorList>
            <person name="Whitman W."/>
        </authorList>
    </citation>
    <scope>NUCLEOTIDE SEQUENCE [LARGE SCALE GENOMIC DNA]</scope>
    <source>
        <strain evidence="1 2">CECT 4462</strain>
    </source>
</reference>
<protein>
    <submittedName>
        <fullName evidence="1">Uncharacterized protein</fullName>
    </submittedName>
</protein>
<comment type="caution">
    <text evidence="1">The sequence shown here is derived from an EMBL/GenBank/DDBJ whole genome shotgun (WGS) entry which is preliminary data.</text>
</comment>
<evidence type="ECO:0000313" key="1">
    <source>
        <dbReference type="EMBL" id="MBB3105342.1"/>
    </source>
</evidence>
<evidence type="ECO:0000313" key="2">
    <source>
        <dbReference type="Proteomes" id="UP000549250"/>
    </source>
</evidence>
<keyword evidence="2" id="KW-1185">Reference proteome</keyword>
<gene>
    <name evidence="1" type="ORF">FHR87_003778</name>
</gene>
<dbReference type="AlphaFoldDB" id="A0A839T7A3"/>
<sequence length="136" mass="15178">MQSLNQGQEYHRAEEFSVSYRAWLMAGQGRMQAMSELGEQDVAFCIAESLKSEHAQFGKQLTEIVSDPLRRLSGGRETIKAGAILKQLGQQAVQVHQILRGHVFQLEFMREHRLLPSQECDAACKGHSGLLVCLPA</sequence>
<dbReference type="RefSeq" id="WP_183168181.1">
    <property type="nucleotide sequence ID" value="NZ_JACHXI010000035.1"/>
</dbReference>
<organism evidence="1 2">
    <name type="scientific">Azomonas macrocytogenes</name>
    <name type="common">Azotobacter macrocytogenes</name>
    <dbReference type="NCBI Taxonomy" id="69962"/>
    <lineage>
        <taxon>Bacteria</taxon>
        <taxon>Pseudomonadati</taxon>
        <taxon>Pseudomonadota</taxon>
        <taxon>Gammaproteobacteria</taxon>
        <taxon>Pseudomonadales</taxon>
        <taxon>Pseudomonadaceae</taxon>
        <taxon>Azomonas</taxon>
    </lineage>
</organism>
<dbReference type="EMBL" id="JACHXI010000035">
    <property type="protein sequence ID" value="MBB3105342.1"/>
    <property type="molecule type" value="Genomic_DNA"/>
</dbReference>